<dbReference type="EMBL" id="JAHIBW010000030">
    <property type="protein sequence ID" value="KAG7295490.1"/>
    <property type="molecule type" value="Genomic_DNA"/>
</dbReference>
<keyword evidence="1" id="KW-0175">Coiled coil</keyword>
<feature type="coiled-coil region" evidence="1">
    <location>
        <begin position="45"/>
        <end position="100"/>
    </location>
</feature>
<dbReference type="Proteomes" id="UP000823941">
    <property type="component" value="Chromosome 30"/>
</dbReference>
<evidence type="ECO:0000256" key="1">
    <source>
        <dbReference type="SAM" id="Coils"/>
    </source>
</evidence>
<evidence type="ECO:0000313" key="4">
    <source>
        <dbReference type="Proteomes" id="UP000823941"/>
    </source>
</evidence>
<feature type="region of interest" description="Disordered" evidence="2">
    <location>
        <begin position="105"/>
        <end position="209"/>
    </location>
</feature>
<evidence type="ECO:0000313" key="3">
    <source>
        <dbReference type="EMBL" id="KAG7295490.1"/>
    </source>
</evidence>
<feature type="compositionally biased region" description="Basic and acidic residues" evidence="2">
    <location>
        <begin position="154"/>
        <end position="165"/>
    </location>
</feature>
<evidence type="ECO:0000256" key="2">
    <source>
        <dbReference type="SAM" id="MobiDB-lite"/>
    </source>
</evidence>
<protein>
    <submittedName>
        <fullName evidence="3">Uncharacterized protein</fullName>
    </submittedName>
</protein>
<organism evidence="3 4">
    <name type="scientific">Plutella xylostella</name>
    <name type="common">Diamondback moth</name>
    <name type="synonym">Plutella maculipennis</name>
    <dbReference type="NCBI Taxonomy" id="51655"/>
    <lineage>
        <taxon>Eukaryota</taxon>
        <taxon>Metazoa</taxon>
        <taxon>Ecdysozoa</taxon>
        <taxon>Arthropoda</taxon>
        <taxon>Hexapoda</taxon>
        <taxon>Insecta</taxon>
        <taxon>Pterygota</taxon>
        <taxon>Neoptera</taxon>
        <taxon>Endopterygota</taxon>
        <taxon>Lepidoptera</taxon>
        <taxon>Glossata</taxon>
        <taxon>Ditrysia</taxon>
        <taxon>Yponomeutoidea</taxon>
        <taxon>Plutellidae</taxon>
        <taxon>Plutella</taxon>
    </lineage>
</organism>
<name>A0ABQ7PRH5_PLUXY</name>
<accession>A0ABQ7PRH5</accession>
<keyword evidence="4" id="KW-1185">Reference proteome</keyword>
<gene>
    <name evidence="3" type="ORF">JYU34_021695</name>
</gene>
<sequence length="398" mass="45349">METFLDTITLRRRRRTRTVSNDTVENAENSNLSLNGTTNSMPLISDDEDDQIKTLKDQIESLTIELRTAHDEITTLNLENTELKGNIEKLKKDNDIMKKVTNSLKSDITTPNKRKINNTEGSLKKSNSSTVSKKKGKKKSDNISSPLSCGDPLETPRDSHLKKLDAQTQTSISSPIPAKTNPESERSLKAHKHAKSTTGQPPKSIKQDNKKKVLIISANKTNNILQIGEEKLGPNYKICHNLYTNAGIRELFKDLAENTKNLTRKDVCIVMIGEEDFKKTSDYFELVLLIRNATRHIENTNILICMPTYKYNGYKTMYNWRVETFNNLLYLDVSTHEHVFLMDSNENIKYSFDMFSQQGCVNNVGMNVVFDDIVHSLNKIMDITNNFDNSSPVNNFFR</sequence>
<proteinExistence type="predicted"/>
<comment type="caution">
    <text evidence="3">The sequence shown here is derived from an EMBL/GenBank/DDBJ whole genome shotgun (WGS) entry which is preliminary data.</text>
</comment>
<reference evidence="3 4" key="1">
    <citation type="submission" date="2021-06" db="EMBL/GenBank/DDBJ databases">
        <title>A haploid diamondback moth (Plutella xylostella L.) genome assembly resolves 31 chromosomes and identifies a diamide resistance mutation.</title>
        <authorList>
            <person name="Ward C.M."/>
            <person name="Perry K.D."/>
            <person name="Baker G."/>
            <person name="Powis K."/>
            <person name="Heckel D.G."/>
            <person name="Baxter S.W."/>
        </authorList>
    </citation>
    <scope>NUCLEOTIDE SEQUENCE [LARGE SCALE GENOMIC DNA]</scope>
    <source>
        <strain evidence="3 4">LV</strain>
        <tissue evidence="3">Single pupa</tissue>
    </source>
</reference>